<organism evidence="2 3">
    <name type="scientific">Nocardioides vastitatis</name>
    <dbReference type="NCBI Taxonomy" id="2568655"/>
    <lineage>
        <taxon>Bacteria</taxon>
        <taxon>Bacillati</taxon>
        <taxon>Actinomycetota</taxon>
        <taxon>Actinomycetes</taxon>
        <taxon>Propionibacteriales</taxon>
        <taxon>Nocardioidaceae</taxon>
        <taxon>Nocardioides</taxon>
    </lineage>
</organism>
<keyword evidence="1" id="KW-0812">Transmembrane</keyword>
<evidence type="ECO:0000313" key="2">
    <source>
        <dbReference type="EMBL" id="MFC5730836.1"/>
    </source>
</evidence>
<comment type="caution">
    <text evidence="2">The sequence shown here is derived from an EMBL/GenBank/DDBJ whole genome shotgun (WGS) entry which is preliminary data.</text>
</comment>
<dbReference type="RefSeq" id="WP_136432125.1">
    <property type="nucleotide sequence ID" value="NZ_JBHSNS010000011.1"/>
</dbReference>
<gene>
    <name evidence="2" type="ORF">ACFPQB_18085</name>
</gene>
<feature type="transmembrane region" description="Helical" evidence="1">
    <location>
        <begin position="57"/>
        <end position="75"/>
    </location>
</feature>
<accession>A0ABW0ZIJ7</accession>
<proteinExistence type="predicted"/>
<dbReference type="Proteomes" id="UP001596072">
    <property type="component" value="Unassembled WGS sequence"/>
</dbReference>
<keyword evidence="1" id="KW-0472">Membrane</keyword>
<name>A0ABW0ZIJ7_9ACTN</name>
<reference evidence="3" key="1">
    <citation type="journal article" date="2019" name="Int. J. Syst. Evol. Microbiol.">
        <title>The Global Catalogue of Microorganisms (GCM) 10K type strain sequencing project: providing services to taxonomists for standard genome sequencing and annotation.</title>
        <authorList>
            <consortium name="The Broad Institute Genomics Platform"/>
            <consortium name="The Broad Institute Genome Sequencing Center for Infectious Disease"/>
            <person name="Wu L."/>
            <person name="Ma J."/>
        </authorList>
    </citation>
    <scope>NUCLEOTIDE SEQUENCE [LARGE SCALE GENOMIC DNA]</scope>
    <source>
        <strain evidence="3">YIM 94188</strain>
    </source>
</reference>
<evidence type="ECO:0000313" key="3">
    <source>
        <dbReference type="Proteomes" id="UP001596072"/>
    </source>
</evidence>
<evidence type="ECO:0000256" key="1">
    <source>
        <dbReference type="SAM" id="Phobius"/>
    </source>
</evidence>
<sequence>MYAASAVMLWRRAARGFVLGALALIAGLLHQVSYVVAMPFQVAAEVPGAASYDPGEPVIVLLYLLGCFCCCAAGADR</sequence>
<dbReference type="EMBL" id="JBHSNS010000011">
    <property type="protein sequence ID" value="MFC5730836.1"/>
    <property type="molecule type" value="Genomic_DNA"/>
</dbReference>
<protein>
    <submittedName>
        <fullName evidence="2">Uncharacterized protein</fullName>
    </submittedName>
</protein>
<keyword evidence="1" id="KW-1133">Transmembrane helix</keyword>
<keyword evidence="3" id="KW-1185">Reference proteome</keyword>